<dbReference type="AlphaFoldDB" id="A0A7X0RZ65"/>
<organism evidence="7 8">
    <name type="scientific">Cohnella nanjingensis</name>
    <dbReference type="NCBI Taxonomy" id="1387779"/>
    <lineage>
        <taxon>Bacteria</taxon>
        <taxon>Bacillati</taxon>
        <taxon>Bacillota</taxon>
        <taxon>Bacilli</taxon>
        <taxon>Bacillales</taxon>
        <taxon>Paenibacillaceae</taxon>
        <taxon>Cohnella</taxon>
    </lineage>
</organism>
<feature type="transmembrane region" description="Helical" evidence="5">
    <location>
        <begin position="21"/>
        <end position="43"/>
    </location>
</feature>
<evidence type="ECO:0000256" key="4">
    <source>
        <dbReference type="ARBA" id="ARBA00023136"/>
    </source>
</evidence>
<comment type="caution">
    <text evidence="7">The sequence shown here is derived from an EMBL/GenBank/DDBJ whole genome shotgun (WGS) entry which is preliminary data.</text>
</comment>
<keyword evidence="2 5" id="KW-0812">Transmembrane</keyword>
<dbReference type="EMBL" id="JACJVP010000061">
    <property type="protein sequence ID" value="MBB6675015.1"/>
    <property type="molecule type" value="Genomic_DNA"/>
</dbReference>
<dbReference type="GO" id="GO:0140359">
    <property type="term" value="F:ABC-type transporter activity"/>
    <property type="evidence" value="ECO:0007669"/>
    <property type="project" value="InterPro"/>
</dbReference>
<sequence length="374" mass="40166">MKTLIIALKEIKQALRDKRTFVFMLAFPIVLILILGMALSNAFSGNVELGEMKVLYKDTGASPALGGYWDGFVKTVGQGNVHFTPLGEGMNGQEEVKSDNYVAYVELGNEGIRFYGSTKSTIEDNIVQGMLTAFAQRYNLAASAMKTDPAAAQAVLANASAPHDIVKETALQADKSPGSIDYYAIAMTTMIALYAAMSASSLIRGERSRNTAIRLSAAPVSKSEIFAGKIIGCLFSNLICVLAVVLFSKYVFKADWGDHFGMVFLVLLSEVLLAVSLGLGLSYFFKGETARSIVMIFTQLASFLGGAYFPIGDADNFMGAVTNLSPLRWANVAINKIIYSNELGAALPAIGLNLAIAVAFLAIAIISMRRREAL</sequence>
<proteinExistence type="predicted"/>
<evidence type="ECO:0000256" key="1">
    <source>
        <dbReference type="ARBA" id="ARBA00004141"/>
    </source>
</evidence>
<evidence type="ECO:0000256" key="5">
    <source>
        <dbReference type="SAM" id="Phobius"/>
    </source>
</evidence>
<keyword evidence="4 5" id="KW-0472">Membrane</keyword>
<dbReference type="RefSeq" id="WP_185672877.1">
    <property type="nucleotide sequence ID" value="NZ_JACJVP010000061.1"/>
</dbReference>
<name>A0A7X0RZ65_9BACL</name>
<feature type="domain" description="ABC-2 type transporter transmembrane" evidence="6">
    <location>
        <begin position="18"/>
        <end position="366"/>
    </location>
</feature>
<dbReference type="PANTHER" id="PTHR43027">
    <property type="entry name" value="DOXORUBICIN RESISTANCE ABC TRANSPORTER PERMEASE PROTEIN DRRC-RELATED"/>
    <property type="match status" value="1"/>
</dbReference>
<accession>A0A7X0RZ65</accession>
<comment type="subcellular location">
    <subcellularLocation>
        <location evidence="1">Membrane</location>
        <topology evidence="1">Multi-pass membrane protein</topology>
    </subcellularLocation>
</comment>
<evidence type="ECO:0000256" key="3">
    <source>
        <dbReference type="ARBA" id="ARBA00022989"/>
    </source>
</evidence>
<dbReference type="InterPro" id="IPR052902">
    <property type="entry name" value="ABC-2_transporter"/>
</dbReference>
<evidence type="ECO:0000259" key="6">
    <source>
        <dbReference type="Pfam" id="PF12698"/>
    </source>
</evidence>
<protein>
    <submittedName>
        <fullName evidence="7">ABC transporter permease</fullName>
    </submittedName>
</protein>
<dbReference type="GO" id="GO:0016020">
    <property type="term" value="C:membrane"/>
    <property type="evidence" value="ECO:0007669"/>
    <property type="project" value="UniProtKB-SubCell"/>
</dbReference>
<dbReference type="Proteomes" id="UP000547209">
    <property type="component" value="Unassembled WGS sequence"/>
</dbReference>
<evidence type="ECO:0000313" key="7">
    <source>
        <dbReference type="EMBL" id="MBB6675015.1"/>
    </source>
</evidence>
<keyword evidence="3 5" id="KW-1133">Transmembrane helix</keyword>
<gene>
    <name evidence="7" type="ORF">H7C19_30575</name>
</gene>
<dbReference type="InterPro" id="IPR013525">
    <property type="entry name" value="ABC2_TM"/>
</dbReference>
<reference evidence="7 8" key="1">
    <citation type="submission" date="2020-08" db="EMBL/GenBank/DDBJ databases">
        <title>Cohnella phylogeny.</title>
        <authorList>
            <person name="Dunlap C."/>
        </authorList>
    </citation>
    <scope>NUCLEOTIDE SEQUENCE [LARGE SCALE GENOMIC DNA]</scope>
    <source>
        <strain evidence="7 8">DSM 28246</strain>
    </source>
</reference>
<feature type="transmembrane region" description="Helical" evidence="5">
    <location>
        <begin position="292"/>
        <end position="311"/>
    </location>
</feature>
<feature type="transmembrane region" description="Helical" evidence="5">
    <location>
        <begin position="226"/>
        <end position="248"/>
    </location>
</feature>
<dbReference type="PANTHER" id="PTHR43027:SF1">
    <property type="entry name" value="DOXORUBICIN RESISTANCE ABC TRANSPORTER PERMEASE PROTEIN DRRC-RELATED"/>
    <property type="match status" value="1"/>
</dbReference>
<dbReference type="Pfam" id="PF12698">
    <property type="entry name" value="ABC2_membrane_3"/>
    <property type="match status" value="1"/>
</dbReference>
<evidence type="ECO:0000313" key="8">
    <source>
        <dbReference type="Proteomes" id="UP000547209"/>
    </source>
</evidence>
<keyword evidence="8" id="KW-1185">Reference proteome</keyword>
<feature type="transmembrane region" description="Helical" evidence="5">
    <location>
        <begin position="260"/>
        <end position="285"/>
    </location>
</feature>
<feature type="transmembrane region" description="Helical" evidence="5">
    <location>
        <begin position="345"/>
        <end position="366"/>
    </location>
</feature>
<feature type="transmembrane region" description="Helical" evidence="5">
    <location>
        <begin position="182"/>
        <end position="205"/>
    </location>
</feature>
<evidence type="ECO:0000256" key="2">
    <source>
        <dbReference type="ARBA" id="ARBA00022692"/>
    </source>
</evidence>